<dbReference type="GO" id="GO:0016020">
    <property type="term" value="C:membrane"/>
    <property type="evidence" value="ECO:0007669"/>
    <property type="project" value="GOC"/>
</dbReference>
<evidence type="ECO:0000259" key="3">
    <source>
        <dbReference type="Pfam" id="PF00149"/>
    </source>
</evidence>
<dbReference type="InterPro" id="IPR016538">
    <property type="entry name" value="UCP008292"/>
</dbReference>
<dbReference type="PANTHER" id="PTHR31302:SF31">
    <property type="entry name" value="PHOSPHODIESTERASE YAEI"/>
    <property type="match status" value="1"/>
</dbReference>
<dbReference type="PIRSF" id="PIRSF008292">
    <property type="entry name" value="UCP008292"/>
    <property type="match status" value="1"/>
</dbReference>
<accession>A0A6I6MRR3</accession>
<dbReference type="Proteomes" id="UP000431269">
    <property type="component" value="Chromosome"/>
</dbReference>
<dbReference type="Gene3D" id="3.60.21.10">
    <property type="match status" value="1"/>
</dbReference>
<keyword evidence="2" id="KW-0378">Hydrolase</keyword>
<feature type="domain" description="Calcineurin-like phosphoesterase" evidence="3">
    <location>
        <begin position="9"/>
        <end position="210"/>
    </location>
</feature>
<protein>
    <submittedName>
        <fullName evidence="4">Putative phosphoesterase</fullName>
    </submittedName>
</protein>
<dbReference type="RefSeq" id="WP_158765271.1">
    <property type="nucleotide sequence ID" value="NZ_CP047045.1"/>
</dbReference>
<gene>
    <name evidence="4" type="ORF">DSM104635_01140</name>
</gene>
<dbReference type="PANTHER" id="PTHR31302">
    <property type="entry name" value="TRANSMEMBRANE PROTEIN WITH METALLOPHOSPHOESTERASE DOMAIN-RELATED"/>
    <property type="match status" value="1"/>
</dbReference>
<evidence type="ECO:0000256" key="1">
    <source>
        <dbReference type="ARBA" id="ARBA00022723"/>
    </source>
</evidence>
<dbReference type="GO" id="GO:0008758">
    <property type="term" value="F:UDP-2,3-diacylglucosamine hydrolase activity"/>
    <property type="evidence" value="ECO:0007669"/>
    <property type="project" value="TreeGrafter"/>
</dbReference>
<proteinExistence type="predicted"/>
<dbReference type="InterPro" id="IPR029052">
    <property type="entry name" value="Metallo-depent_PP-like"/>
</dbReference>
<dbReference type="InterPro" id="IPR004843">
    <property type="entry name" value="Calcineurin-like_PHP"/>
</dbReference>
<dbReference type="AlphaFoldDB" id="A0A6I6MRR3"/>
<evidence type="ECO:0000313" key="5">
    <source>
        <dbReference type="Proteomes" id="UP000431269"/>
    </source>
</evidence>
<dbReference type="GO" id="GO:0046872">
    <property type="term" value="F:metal ion binding"/>
    <property type="evidence" value="ECO:0007669"/>
    <property type="project" value="UniProtKB-KW"/>
</dbReference>
<dbReference type="Pfam" id="PF00149">
    <property type="entry name" value="Metallophos"/>
    <property type="match status" value="1"/>
</dbReference>
<name>A0A6I6MRR3_9CAUL</name>
<dbReference type="KEGG" id="tsv:DSM104635_01140"/>
<dbReference type="EMBL" id="CP047045">
    <property type="protein sequence ID" value="QGZ94322.1"/>
    <property type="molecule type" value="Genomic_DNA"/>
</dbReference>
<evidence type="ECO:0000313" key="4">
    <source>
        <dbReference type="EMBL" id="QGZ94322.1"/>
    </source>
</evidence>
<dbReference type="SUPFAM" id="SSF56300">
    <property type="entry name" value="Metallo-dependent phosphatases"/>
    <property type="match status" value="1"/>
</dbReference>
<evidence type="ECO:0000256" key="2">
    <source>
        <dbReference type="ARBA" id="ARBA00022801"/>
    </source>
</evidence>
<reference evidence="5" key="1">
    <citation type="submission" date="2019-12" db="EMBL/GenBank/DDBJ databases">
        <title>Complete genome of Terracaulis silvestris 0127_4.</title>
        <authorList>
            <person name="Vieira S."/>
            <person name="Riedel T."/>
            <person name="Sproer C."/>
            <person name="Pascual J."/>
            <person name="Boedeker C."/>
            <person name="Overmann J."/>
        </authorList>
    </citation>
    <scope>NUCLEOTIDE SEQUENCE [LARGE SCALE GENOMIC DNA]</scope>
    <source>
        <strain evidence="5">0127_4</strain>
    </source>
</reference>
<organism evidence="4 5">
    <name type="scientific">Terricaulis silvestris</name>
    <dbReference type="NCBI Taxonomy" id="2686094"/>
    <lineage>
        <taxon>Bacteria</taxon>
        <taxon>Pseudomonadati</taxon>
        <taxon>Pseudomonadota</taxon>
        <taxon>Alphaproteobacteria</taxon>
        <taxon>Caulobacterales</taxon>
        <taxon>Caulobacteraceae</taxon>
        <taxon>Terricaulis</taxon>
    </lineage>
</organism>
<sequence>MTPSTDKRLRVAAIGDLHVQESRTDSYKELFQEIASVADVLVLCGDLTNYGKTSEIELLADDLAGIQIPIVAVLGNHDHECGQPEVIKSYLSDAGVRVLDNGESFEIEGVGFAGCMGAMGGFGRGMLSSFGEKAVKAFVHECLEETMKLETSLRMLRTERAVAVLHYSPVADTLEGEPLEIFPFLGNSRLAHTVDQFDNVRAVVHGHAHRGVHKGKTPKGTPVYNCAQMVALAATGRPYALIEV</sequence>
<dbReference type="GO" id="GO:0009245">
    <property type="term" value="P:lipid A biosynthetic process"/>
    <property type="evidence" value="ECO:0007669"/>
    <property type="project" value="TreeGrafter"/>
</dbReference>
<keyword evidence="1" id="KW-0479">Metal-binding</keyword>
<dbReference type="InterPro" id="IPR051158">
    <property type="entry name" value="Metallophosphoesterase_sf"/>
</dbReference>
<keyword evidence="5" id="KW-1185">Reference proteome</keyword>